<evidence type="ECO:0000313" key="17">
    <source>
        <dbReference type="EMBL" id="MEE6146969.1"/>
    </source>
</evidence>
<dbReference type="PROSITE" id="PS50972">
    <property type="entry name" value="PTERIN_BINDING"/>
    <property type="match status" value="1"/>
</dbReference>
<evidence type="ECO:0000256" key="7">
    <source>
        <dbReference type="ARBA" id="ARBA00009951"/>
    </source>
</evidence>
<dbReference type="SUPFAM" id="SSF51717">
    <property type="entry name" value="Dihydropteroate synthetase-like"/>
    <property type="match status" value="1"/>
</dbReference>
<dbReference type="Pfam" id="PF01288">
    <property type="entry name" value="HPPK"/>
    <property type="match status" value="1"/>
</dbReference>
<evidence type="ECO:0000256" key="11">
    <source>
        <dbReference type="ARBA" id="ARBA00022777"/>
    </source>
</evidence>
<evidence type="ECO:0000256" key="3">
    <source>
        <dbReference type="ARBA" id="ARBA00001946"/>
    </source>
</evidence>
<dbReference type="NCBIfam" id="TIGR01498">
    <property type="entry name" value="folK"/>
    <property type="match status" value="1"/>
</dbReference>
<dbReference type="Gene3D" id="3.30.70.560">
    <property type="entry name" value="7,8-Dihydro-6-hydroxymethylpterin-pyrophosphokinase HPPK"/>
    <property type="match status" value="1"/>
</dbReference>
<protein>
    <submittedName>
        <fullName evidence="17">Dihydropteroate synthase</fullName>
        <ecNumber evidence="17">2.5.1.15</ecNumber>
    </submittedName>
</protein>
<sequence>MLRENYYDWLCGAHHVSLTRPRVMGVLNVTPDSFSDGGSYVDADAAIAHGMDMLDQGADIIDVGGESTRPGFSPVSPEEEARRVVPVVAALAEVGAIVSIDTRHAPVARACLEAGASIVNDVEGFTDPEMVQVACEYDCGVVVMHWNQTTGAGSRRFVTLDPTRPAQARLMAPSNRRFTLPEEAPIMREVMGFLGDQARKLMRAGVSHDRICIDPGPGFDKTTDTDVVIQRNTHKLVSMGYPVLCAVSRKRFVGALSGVTSAPERDAATAGVVLSAIESGARIVRVHNVALAAQVIDTYWACSHKDPRQGFVSLGSNVGDRLGYLARAAKLIDELPLTCVVAVSHAYETEPAYGIATPVANAVAEIRTELAPLVLIDKLLEIEEREGRVRHEGEEGHGPRTVDCDLCWLEGEEHAGRHLTLPHPGLGERDYVLVPMEDLMSDPERFLAHAGVEVKPFEERVGKVLADLGPVDWR</sequence>
<keyword evidence="8 17" id="KW-0808">Transferase</keyword>
<gene>
    <name evidence="17" type="primary">folP</name>
    <name evidence="17" type="ORF">VXJ25_03000</name>
</gene>
<dbReference type="EMBL" id="JAZGJQ010000002">
    <property type="protein sequence ID" value="MEE6146969.1"/>
    <property type="molecule type" value="Genomic_DNA"/>
</dbReference>
<evidence type="ECO:0000256" key="5">
    <source>
        <dbReference type="ARBA" id="ARBA00005051"/>
    </source>
</evidence>
<dbReference type="Gene3D" id="3.20.20.20">
    <property type="entry name" value="Dihydropteroate synthase-like"/>
    <property type="match status" value="1"/>
</dbReference>
<keyword evidence="10" id="KW-0547">Nucleotide-binding</keyword>
<accession>A0ABU7R956</accession>
<keyword evidence="9" id="KW-0479">Metal-binding</keyword>
<dbReference type="InterPro" id="IPR011005">
    <property type="entry name" value="Dihydropteroate_synth-like_sf"/>
</dbReference>
<dbReference type="PANTHER" id="PTHR20941:SF1">
    <property type="entry name" value="FOLIC ACID SYNTHESIS PROTEIN FOL1"/>
    <property type="match status" value="1"/>
</dbReference>
<dbReference type="InterPro" id="IPR000489">
    <property type="entry name" value="Pterin-binding_dom"/>
</dbReference>
<evidence type="ECO:0000256" key="15">
    <source>
        <dbReference type="ARBA" id="ARBA00023268"/>
    </source>
</evidence>
<evidence type="ECO:0000256" key="12">
    <source>
        <dbReference type="ARBA" id="ARBA00022840"/>
    </source>
</evidence>
<comment type="pathway">
    <text evidence="4">Cofactor biosynthesis; tetrahydrofolate biosynthesis; 7,8-dihydrofolate from 2-amino-4-hydroxy-6-hydroxymethyl-7,8-dihydropteridine diphosphate and 4-aminobenzoate: step 1/2.</text>
</comment>
<keyword evidence="12" id="KW-0067">ATP-binding</keyword>
<dbReference type="CDD" id="cd00739">
    <property type="entry name" value="DHPS"/>
    <property type="match status" value="1"/>
</dbReference>
<keyword evidence="15" id="KW-0511">Multifunctional enzyme</keyword>
<dbReference type="InterPro" id="IPR006390">
    <property type="entry name" value="DHP_synth_dom"/>
</dbReference>
<dbReference type="NCBIfam" id="TIGR01496">
    <property type="entry name" value="DHPS"/>
    <property type="match status" value="1"/>
</dbReference>
<evidence type="ECO:0000256" key="13">
    <source>
        <dbReference type="ARBA" id="ARBA00022842"/>
    </source>
</evidence>
<dbReference type="Proteomes" id="UP001332931">
    <property type="component" value="Unassembled WGS sequence"/>
</dbReference>
<dbReference type="EC" id="2.5.1.15" evidence="17"/>
<dbReference type="SUPFAM" id="SSF55083">
    <property type="entry name" value="6-hydroxymethyl-7,8-dihydropterin pyrophosphokinase, HPPK"/>
    <property type="match status" value="1"/>
</dbReference>
<evidence type="ECO:0000259" key="16">
    <source>
        <dbReference type="PROSITE" id="PS50972"/>
    </source>
</evidence>
<comment type="caution">
    <text evidence="17">The sequence shown here is derived from an EMBL/GenBank/DDBJ whole genome shotgun (WGS) entry which is preliminary data.</text>
</comment>
<comment type="cofactor">
    <cofactor evidence="3">
        <name>Mg(2+)</name>
        <dbReference type="ChEBI" id="CHEBI:18420"/>
    </cofactor>
</comment>
<reference evidence="17 18" key="1">
    <citation type="submission" date="2024-01" db="EMBL/GenBank/DDBJ databases">
        <title>Description of Olsenella sp. nov., isolated from pig feces.</title>
        <authorList>
            <person name="Chang Y.-H."/>
        </authorList>
    </citation>
    <scope>NUCLEOTIDE SEQUENCE [LARGE SCALE GENOMIC DNA]</scope>
    <source>
        <strain evidence="17 18">YH-ols2223</strain>
    </source>
</reference>
<dbReference type="PROSITE" id="PS00792">
    <property type="entry name" value="DHPS_1"/>
    <property type="match status" value="1"/>
</dbReference>
<comment type="similarity">
    <text evidence="6">Belongs to the DHPS family.</text>
</comment>
<feature type="domain" description="Pterin-binding" evidence="16">
    <location>
        <begin position="21"/>
        <end position="297"/>
    </location>
</feature>
<comment type="similarity">
    <text evidence="7">In the C-terminal section; belongs to the DHPS family.</text>
</comment>
<comment type="pathway">
    <text evidence="5">Cofactor biosynthesis; tetrahydrofolate biosynthesis; 2-amino-4-hydroxy-6-hydroxymethyl-7,8-dihydropteridine diphosphate from 7,8-dihydroneopterin triphosphate: step 4/4.</text>
</comment>
<name>A0ABU7R956_9ACTN</name>
<evidence type="ECO:0000256" key="14">
    <source>
        <dbReference type="ARBA" id="ARBA00022909"/>
    </source>
</evidence>
<proteinExistence type="inferred from homology"/>
<keyword evidence="18" id="KW-1185">Reference proteome</keyword>
<dbReference type="InterPro" id="IPR045031">
    <property type="entry name" value="DHP_synth-like"/>
</dbReference>
<dbReference type="PANTHER" id="PTHR20941">
    <property type="entry name" value="FOLATE SYNTHESIS PROTEINS"/>
    <property type="match status" value="1"/>
</dbReference>
<comment type="catalytic activity">
    <reaction evidence="2">
        <text>6-hydroxymethyl-7,8-dihydropterin + ATP = (7,8-dihydropterin-6-yl)methyl diphosphate + AMP + H(+)</text>
        <dbReference type="Rhea" id="RHEA:11412"/>
        <dbReference type="ChEBI" id="CHEBI:15378"/>
        <dbReference type="ChEBI" id="CHEBI:30616"/>
        <dbReference type="ChEBI" id="CHEBI:44841"/>
        <dbReference type="ChEBI" id="CHEBI:72950"/>
        <dbReference type="ChEBI" id="CHEBI:456215"/>
        <dbReference type="EC" id="2.7.6.3"/>
    </reaction>
</comment>
<evidence type="ECO:0000256" key="2">
    <source>
        <dbReference type="ARBA" id="ARBA00000198"/>
    </source>
</evidence>
<organism evidence="17 18">
    <name type="scientific">Olsenella absiana</name>
    <dbReference type="NCBI Taxonomy" id="3115222"/>
    <lineage>
        <taxon>Bacteria</taxon>
        <taxon>Bacillati</taxon>
        <taxon>Actinomycetota</taxon>
        <taxon>Coriobacteriia</taxon>
        <taxon>Coriobacteriales</taxon>
        <taxon>Atopobiaceae</taxon>
        <taxon>Olsenella</taxon>
    </lineage>
</organism>
<evidence type="ECO:0000256" key="9">
    <source>
        <dbReference type="ARBA" id="ARBA00022723"/>
    </source>
</evidence>
<dbReference type="PROSITE" id="PS00793">
    <property type="entry name" value="DHPS_2"/>
    <property type="match status" value="1"/>
</dbReference>
<evidence type="ECO:0000256" key="4">
    <source>
        <dbReference type="ARBA" id="ARBA00004763"/>
    </source>
</evidence>
<keyword evidence="11" id="KW-0418">Kinase</keyword>
<evidence type="ECO:0000256" key="10">
    <source>
        <dbReference type="ARBA" id="ARBA00022741"/>
    </source>
</evidence>
<comment type="catalytic activity">
    <reaction evidence="1">
        <text>(7,8-dihydropterin-6-yl)methyl diphosphate + 4-aminobenzoate = 7,8-dihydropteroate + diphosphate</text>
        <dbReference type="Rhea" id="RHEA:19949"/>
        <dbReference type="ChEBI" id="CHEBI:17836"/>
        <dbReference type="ChEBI" id="CHEBI:17839"/>
        <dbReference type="ChEBI" id="CHEBI:33019"/>
        <dbReference type="ChEBI" id="CHEBI:72950"/>
        <dbReference type="EC" id="2.5.1.15"/>
    </reaction>
</comment>
<dbReference type="CDD" id="cd00483">
    <property type="entry name" value="HPPK"/>
    <property type="match status" value="1"/>
</dbReference>
<dbReference type="InterPro" id="IPR035907">
    <property type="entry name" value="Hppk_sf"/>
</dbReference>
<dbReference type="Pfam" id="PF00809">
    <property type="entry name" value="Pterin_bind"/>
    <property type="match status" value="1"/>
</dbReference>
<evidence type="ECO:0000256" key="1">
    <source>
        <dbReference type="ARBA" id="ARBA00000012"/>
    </source>
</evidence>
<dbReference type="RefSeq" id="WP_330957736.1">
    <property type="nucleotide sequence ID" value="NZ_JAZGJQ010000002.1"/>
</dbReference>
<keyword evidence="14" id="KW-0289">Folate biosynthesis</keyword>
<evidence type="ECO:0000256" key="6">
    <source>
        <dbReference type="ARBA" id="ARBA00009503"/>
    </source>
</evidence>
<dbReference type="InterPro" id="IPR000550">
    <property type="entry name" value="Hppk"/>
</dbReference>
<dbReference type="GO" id="GO:0004156">
    <property type="term" value="F:dihydropteroate synthase activity"/>
    <property type="evidence" value="ECO:0007669"/>
    <property type="project" value="UniProtKB-EC"/>
</dbReference>
<evidence type="ECO:0000313" key="18">
    <source>
        <dbReference type="Proteomes" id="UP001332931"/>
    </source>
</evidence>
<keyword evidence="13" id="KW-0460">Magnesium</keyword>
<evidence type="ECO:0000256" key="8">
    <source>
        <dbReference type="ARBA" id="ARBA00022679"/>
    </source>
</evidence>